<gene>
    <name evidence="6" type="ORF">C4532_12595</name>
</gene>
<dbReference type="Gene3D" id="3.90.1150.10">
    <property type="entry name" value="Aspartate Aminotransferase, domain 1"/>
    <property type="match status" value="1"/>
</dbReference>
<keyword evidence="6" id="KW-0808">Transferase</keyword>
<dbReference type="InterPro" id="IPR015424">
    <property type="entry name" value="PyrdxlP-dep_Trfase"/>
</dbReference>
<dbReference type="PANTHER" id="PTHR43586:SF15">
    <property type="entry name" value="BLR3095 PROTEIN"/>
    <property type="match status" value="1"/>
</dbReference>
<dbReference type="PROSITE" id="PS00595">
    <property type="entry name" value="AA_TRANSFER_CLASS_5"/>
    <property type="match status" value="1"/>
</dbReference>
<evidence type="ECO:0000259" key="5">
    <source>
        <dbReference type="Pfam" id="PF00266"/>
    </source>
</evidence>
<evidence type="ECO:0000313" key="6">
    <source>
        <dbReference type="EMBL" id="RJP68479.1"/>
    </source>
</evidence>
<dbReference type="EMBL" id="QZKI01000091">
    <property type="protein sequence ID" value="RJP68479.1"/>
    <property type="molecule type" value="Genomic_DNA"/>
</dbReference>
<accession>A0A419EVM9</accession>
<reference evidence="6 7" key="1">
    <citation type="journal article" date="2017" name="ISME J.">
        <title>Energy and carbon metabolisms in a deep terrestrial subsurface fluid microbial community.</title>
        <authorList>
            <person name="Momper L."/>
            <person name="Jungbluth S.P."/>
            <person name="Lee M.D."/>
            <person name="Amend J.P."/>
        </authorList>
    </citation>
    <scope>NUCLEOTIDE SEQUENCE [LARGE SCALE GENOMIC DNA]</scope>
    <source>
        <strain evidence="6">SURF_17</strain>
    </source>
</reference>
<proteinExistence type="inferred from homology"/>
<dbReference type="AlphaFoldDB" id="A0A419EVM9"/>
<dbReference type="GO" id="GO:0008483">
    <property type="term" value="F:transaminase activity"/>
    <property type="evidence" value="ECO:0007669"/>
    <property type="project" value="UniProtKB-KW"/>
</dbReference>
<name>A0A419EVM9_9BACT</name>
<dbReference type="InterPro" id="IPR015422">
    <property type="entry name" value="PyrdxlP-dep_Trfase_small"/>
</dbReference>
<dbReference type="InterPro" id="IPR015421">
    <property type="entry name" value="PyrdxlP-dep_Trfase_major"/>
</dbReference>
<dbReference type="PANTHER" id="PTHR43586">
    <property type="entry name" value="CYSTEINE DESULFURASE"/>
    <property type="match status" value="1"/>
</dbReference>
<dbReference type="SUPFAM" id="SSF53383">
    <property type="entry name" value="PLP-dependent transferases"/>
    <property type="match status" value="1"/>
</dbReference>
<protein>
    <submittedName>
        <fullName evidence="6">Aminotransferase class V-fold PLP-dependent enzyme</fullName>
    </submittedName>
</protein>
<keyword evidence="2" id="KW-0663">Pyridoxal phosphate</keyword>
<feature type="domain" description="Aminotransferase class V" evidence="5">
    <location>
        <begin position="20"/>
        <end position="365"/>
    </location>
</feature>
<organism evidence="6 7">
    <name type="scientific">Candidatus Abyssobacteria bacterium SURF_17</name>
    <dbReference type="NCBI Taxonomy" id="2093361"/>
    <lineage>
        <taxon>Bacteria</taxon>
        <taxon>Pseudomonadati</taxon>
        <taxon>Candidatus Hydrogenedentota</taxon>
        <taxon>Candidatus Abyssobacteria</taxon>
    </lineage>
</organism>
<dbReference type="Gene3D" id="3.40.640.10">
    <property type="entry name" value="Type I PLP-dependent aspartate aminotransferase-like (Major domain)"/>
    <property type="match status" value="1"/>
</dbReference>
<evidence type="ECO:0000256" key="3">
    <source>
        <dbReference type="RuleBase" id="RU004075"/>
    </source>
</evidence>
<evidence type="ECO:0000256" key="2">
    <source>
        <dbReference type="ARBA" id="ARBA00022898"/>
    </source>
</evidence>
<dbReference type="Proteomes" id="UP000285961">
    <property type="component" value="Unassembled WGS sequence"/>
</dbReference>
<sequence>MSVDFDAVRKLFPITENFAYFLCNGKSPLPKPTADAIHEITDSLTNSAAIAMALFKPVVKETRERVARLIGCEPGEVAFCRNTAEGILWLAQSMPWKEGDEVIVTQREYATVVYPFMAQKHYGVKVVLVEQDNRRITPEVIKKGITDRTRLVAVSWPQFDTGQRCDLKAISKICHERGIVFYVDPIQCLGTIRLNVKEMDIDCISAGTHKWLLALPGLGIFYCRKSLLEKLRPVHIGWGSLEEEVSMEYPTDSYPFTPAKGARRFEEGSKNVVGIAALHASLGLIEEVGVENIERRVKELTDYLCEKAKAKGCTIVSPRQGNEWSGIVLIRLPKQDPYKLEEDLRGELIMVHGMRNCLIMAVNFYNNHDDIDRVIERIEA</sequence>
<evidence type="ECO:0000313" key="7">
    <source>
        <dbReference type="Proteomes" id="UP000285961"/>
    </source>
</evidence>
<comment type="cofactor">
    <cofactor evidence="1 4">
        <name>pyridoxal 5'-phosphate</name>
        <dbReference type="ChEBI" id="CHEBI:597326"/>
    </cofactor>
</comment>
<evidence type="ECO:0000256" key="4">
    <source>
        <dbReference type="RuleBase" id="RU004504"/>
    </source>
</evidence>
<dbReference type="InterPro" id="IPR020578">
    <property type="entry name" value="Aminotrans_V_PyrdxlP_BS"/>
</dbReference>
<dbReference type="Pfam" id="PF00266">
    <property type="entry name" value="Aminotran_5"/>
    <property type="match status" value="1"/>
</dbReference>
<keyword evidence="6" id="KW-0032">Aminotransferase</keyword>
<dbReference type="InterPro" id="IPR000192">
    <property type="entry name" value="Aminotrans_V_dom"/>
</dbReference>
<comment type="caution">
    <text evidence="6">The sequence shown here is derived from an EMBL/GenBank/DDBJ whole genome shotgun (WGS) entry which is preliminary data.</text>
</comment>
<evidence type="ECO:0000256" key="1">
    <source>
        <dbReference type="ARBA" id="ARBA00001933"/>
    </source>
</evidence>
<comment type="similarity">
    <text evidence="3">Belongs to the class-V pyridoxal-phosphate-dependent aminotransferase family.</text>
</comment>